<dbReference type="AlphaFoldDB" id="A0A094WD93"/>
<dbReference type="EMBL" id="JPGK01000003">
    <property type="protein sequence ID" value="KGA94480.1"/>
    <property type="molecule type" value="Genomic_DNA"/>
</dbReference>
<gene>
    <name evidence="2" type="ORF">LptCag_1243</name>
</gene>
<feature type="signal peptide" evidence="1">
    <location>
        <begin position="1"/>
        <end position="36"/>
    </location>
</feature>
<evidence type="ECO:0000313" key="3">
    <source>
        <dbReference type="Proteomes" id="UP000029452"/>
    </source>
</evidence>
<name>A0A094WD93_9BACT</name>
<dbReference type="PATRIC" id="fig|178606.4.peg.1060"/>
<keyword evidence="1" id="KW-0732">Signal</keyword>
<evidence type="ECO:0008006" key="4">
    <source>
        <dbReference type="Google" id="ProtNLM"/>
    </source>
</evidence>
<sequence length="226" mass="24417">MYPRCFHTRPFGRFIFSFLLAVALAVLAPEAPQARAATSGSGAWDFLVFGNYDISSVDTGNISSSQLYNTALSATGQATSFANTFQNGYGAGLAIVYWFNDVLAFRVGAQGNFFEGKSSSIYSGDSLQSAPLFGGFEAKLYGDPDYFLYGVIDAGAAYEESVSGASPTLSNYLNHGWSAYGDIGLGLNLDWIFVEVKFAYMPQFVPDYGHGQNGFYYVPVTAGFNF</sequence>
<comment type="caution">
    <text evidence="2">The sequence shown here is derived from an EMBL/GenBank/DDBJ whole genome shotgun (WGS) entry which is preliminary data.</text>
</comment>
<reference evidence="2 3" key="1">
    <citation type="submission" date="2014-06" db="EMBL/GenBank/DDBJ databases">
        <title>Draft genome sequence of iron oxidizing acidophile Leptospirillum ferriphilum DSM14647.</title>
        <authorList>
            <person name="Cardenas J.P."/>
            <person name="Lazcano M."/>
            <person name="Ossandon F.J."/>
            <person name="Corbett M."/>
            <person name="Holmes D.S."/>
            <person name="Watkin E."/>
        </authorList>
    </citation>
    <scope>NUCLEOTIDE SEQUENCE [LARGE SCALE GENOMIC DNA]</scope>
    <source>
        <strain evidence="2 3">DSM 14647</strain>
    </source>
</reference>
<evidence type="ECO:0000313" key="2">
    <source>
        <dbReference type="EMBL" id="KGA94480.1"/>
    </source>
</evidence>
<protein>
    <recommendedName>
        <fullName evidence="4">Outer membrane protein beta-barrel domain-containing protein</fullName>
    </recommendedName>
</protein>
<dbReference type="RefSeq" id="WP_036081748.1">
    <property type="nucleotide sequence ID" value="NZ_JPGK01000003.1"/>
</dbReference>
<organism evidence="2 3">
    <name type="scientific">Leptospirillum ferriphilum</name>
    <dbReference type="NCBI Taxonomy" id="178606"/>
    <lineage>
        <taxon>Bacteria</taxon>
        <taxon>Pseudomonadati</taxon>
        <taxon>Nitrospirota</taxon>
        <taxon>Nitrospiria</taxon>
        <taxon>Nitrospirales</taxon>
        <taxon>Nitrospiraceae</taxon>
        <taxon>Leptospirillum</taxon>
    </lineage>
</organism>
<dbReference type="Proteomes" id="UP000029452">
    <property type="component" value="Unassembled WGS sequence"/>
</dbReference>
<dbReference type="OrthoDB" id="9813470at2"/>
<accession>A0A094WD93</accession>
<proteinExistence type="predicted"/>
<feature type="chain" id="PRO_5001905417" description="Outer membrane protein beta-barrel domain-containing protein" evidence="1">
    <location>
        <begin position="37"/>
        <end position="226"/>
    </location>
</feature>
<evidence type="ECO:0000256" key="1">
    <source>
        <dbReference type="SAM" id="SignalP"/>
    </source>
</evidence>